<dbReference type="InterPro" id="IPR029068">
    <property type="entry name" value="Glyas_Bleomycin-R_OHBP_Dase"/>
</dbReference>
<accession>A0ABX8AM33</accession>
<dbReference type="EMBL" id="CP074126">
    <property type="protein sequence ID" value="QUS56119.1"/>
    <property type="molecule type" value="Genomic_DNA"/>
</dbReference>
<sequence length="125" mass="13360">MSLVSLENTITLAISVRDRHVSAEWYTSMLGFELIHHIDEAGWSEMKTRTEGVTLGLGEQAEPSPGNTVPVFGIGDIESARGALEAAGVKFDGETQTIEGMVSTATFYDPDGNAMMLAQDLTVPA</sequence>
<dbReference type="PROSITE" id="PS51819">
    <property type="entry name" value="VOC"/>
    <property type="match status" value="1"/>
</dbReference>
<gene>
    <name evidence="2" type="ORF">KGB56_01165</name>
</gene>
<feature type="domain" description="VOC" evidence="1">
    <location>
        <begin position="5"/>
        <end position="120"/>
    </location>
</feature>
<reference evidence="2 3" key="1">
    <citation type="journal article" date="2021" name="Angew. Chem. Int. Ed. Engl.">
        <title>A novel family of nonribosomal peptides modulate collective behavior in Pseudovibrio bacteria isolated from marine sponges.</title>
        <authorList>
            <person name="Ioca L.P."/>
            <person name="Dai Y."/>
            <person name="Kunakom S."/>
            <person name="Diaz-Espinosa J."/>
            <person name="Krunic A."/>
            <person name="Crnkovic C.M."/>
            <person name="Orjala J."/>
            <person name="Sanchez L.M."/>
            <person name="Ferreira A.G."/>
            <person name="Berlinck R.G.S."/>
            <person name="Eustaquio A.S."/>
        </authorList>
    </citation>
    <scope>NUCLEOTIDE SEQUENCE [LARGE SCALE GENOMIC DNA]</scope>
    <source>
        <strain evidence="2 3">Ab134</strain>
    </source>
</reference>
<dbReference type="Gene3D" id="3.10.180.10">
    <property type="entry name" value="2,3-Dihydroxybiphenyl 1,2-Dioxygenase, domain 1"/>
    <property type="match status" value="1"/>
</dbReference>
<evidence type="ECO:0000313" key="3">
    <source>
        <dbReference type="Proteomes" id="UP000680706"/>
    </source>
</evidence>
<organism evidence="2 3">
    <name type="scientific">Pseudovibrio brasiliensis</name>
    <dbReference type="NCBI Taxonomy" id="1898042"/>
    <lineage>
        <taxon>Bacteria</taxon>
        <taxon>Pseudomonadati</taxon>
        <taxon>Pseudomonadota</taxon>
        <taxon>Alphaproteobacteria</taxon>
        <taxon>Hyphomicrobiales</taxon>
        <taxon>Stappiaceae</taxon>
        <taxon>Pseudovibrio</taxon>
    </lineage>
</organism>
<evidence type="ECO:0000259" key="1">
    <source>
        <dbReference type="PROSITE" id="PS51819"/>
    </source>
</evidence>
<evidence type="ECO:0000313" key="2">
    <source>
        <dbReference type="EMBL" id="QUS56119.1"/>
    </source>
</evidence>
<name>A0ABX8AM33_9HYPH</name>
<dbReference type="InterPro" id="IPR037523">
    <property type="entry name" value="VOC_core"/>
</dbReference>
<keyword evidence="3" id="KW-1185">Reference proteome</keyword>
<dbReference type="RefSeq" id="WP_075700897.1">
    <property type="nucleotide sequence ID" value="NZ_CP074126.1"/>
</dbReference>
<dbReference type="InterPro" id="IPR004360">
    <property type="entry name" value="Glyas_Fos-R_dOase_dom"/>
</dbReference>
<protein>
    <submittedName>
        <fullName evidence="2">VOC family protein</fullName>
    </submittedName>
</protein>
<dbReference type="CDD" id="cd06587">
    <property type="entry name" value="VOC"/>
    <property type="match status" value="1"/>
</dbReference>
<dbReference type="SUPFAM" id="SSF54593">
    <property type="entry name" value="Glyoxalase/Bleomycin resistance protein/Dihydroxybiphenyl dioxygenase"/>
    <property type="match status" value="1"/>
</dbReference>
<dbReference type="Pfam" id="PF00903">
    <property type="entry name" value="Glyoxalase"/>
    <property type="match status" value="1"/>
</dbReference>
<dbReference type="Proteomes" id="UP000680706">
    <property type="component" value="Chromosome"/>
</dbReference>
<proteinExistence type="predicted"/>